<comment type="similarity">
    <text evidence="11 12">Belongs to the TonB-dependent receptor family.</text>
</comment>
<evidence type="ECO:0000256" key="3">
    <source>
        <dbReference type="ARBA" id="ARBA00022452"/>
    </source>
</evidence>
<keyword evidence="3 11" id="KW-1134">Transmembrane beta strand</keyword>
<dbReference type="InterPro" id="IPR039426">
    <property type="entry name" value="TonB-dep_rcpt-like"/>
</dbReference>
<dbReference type="InterPro" id="IPR012910">
    <property type="entry name" value="Plug_dom"/>
</dbReference>
<proteinExistence type="inferred from homology"/>
<dbReference type="RefSeq" id="WP_318955462.1">
    <property type="nucleotide sequence ID" value="NZ_CP137555.1"/>
</dbReference>
<feature type="chain" id="PRO_5043400948" evidence="13">
    <location>
        <begin position="24"/>
        <end position="802"/>
    </location>
</feature>
<protein>
    <submittedName>
        <fullName evidence="16">TonB-dependent receptor</fullName>
    </submittedName>
</protein>
<dbReference type="InterPro" id="IPR036942">
    <property type="entry name" value="Beta-barrel_TonB_sf"/>
</dbReference>
<dbReference type="PANTHER" id="PTHR32552">
    <property type="entry name" value="FERRICHROME IRON RECEPTOR-RELATED"/>
    <property type="match status" value="1"/>
</dbReference>
<dbReference type="KEGG" id="mpaf:R5R33_07825"/>
<evidence type="ECO:0000256" key="11">
    <source>
        <dbReference type="PROSITE-ProRule" id="PRU01360"/>
    </source>
</evidence>
<evidence type="ECO:0000259" key="15">
    <source>
        <dbReference type="Pfam" id="PF07715"/>
    </source>
</evidence>
<evidence type="ECO:0000256" key="6">
    <source>
        <dbReference type="ARBA" id="ARBA00023004"/>
    </source>
</evidence>
<evidence type="ECO:0000256" key="1">
    <source>
        <dbReference type="ARBA" id="ARBA00004571"/>
    </source>
</evidence>
<feature type="signal peptide" evidence="13">
    <location>
        <begin position="1"/>
        <end position="23"/>
    </location>
</feature>
<keyword evidence="6" id="KW-0408">Iron</keyword>
<feature type="domain" description="TonB-dependent receptor plug" evidence="15">
    <location>
        <begin position="47"/>
        <end position="154"/>
    </location>
</feature>
<dbReference type="AlphaFoldDB" id="A0AAU0N1X3"/>
<reference evidence="16 17" key="1">
    <citation type="submission" date="2023-10" db="EMBL/GenBank/DDBJ databases">
        <title>Description of Microbulbifer bruguierae sp. nov., isolated from the sediments of mangrove plant Bruguiera sexangula and comparative genomic analyses of the genus Microbulbifer.</title>
        <authorList>
            <person name="Long M."/>
        </authorList>
    </citation>
    <scope>NUCLEOTIDE SEQUENCE [LARGE SCALE GENOMIC DNA]</scope>
    <source>
        <strain evidence="16 17">SPO729</strain>
    </source>
</reference>
<evidence type="ECO:0000313" key="16">
    <source>
        <dbReference type="EMBL" id="WOX07029.1"/>
    </source>
</evidence>
<dbReference type="GO" id="GO:0006826">
    <property type="term" value="P:iron ion transport"/>
    <property type="evidence" value="ECO:0007669"/>
    <property type="project" value="UniProtKB-KW"/>
</dbReference>
<feature type="domain" description="TonB-dependent receptor-like beta-barrel" evidence="14">
    <location>
        <begin position="275"/>
        <end position="766"/>
    </location>
</feature>
<keyword evidence="8 12" id="KW-0798">TonB box</keyword>
<keyword evidence="5 11" id="KW-0812">Transmembrane</keyword>
<keyword evidence="7" id="KW-0406">Ion transport</keyword>
<evidence type="ECO:0000313" key="17">
    <source>
        <dbReference type="Proteomes" id="UP001302477"/>
    </source>
</evidence>
<keyword evidence="2 11" id="KW-0813">Transport</keyword>
<dbReference type="Gene3D" id="2.40.170.20">
    <property type="entry name" value="TonB-dependent receptor, beta-barrel domain"/>
    <property type="match status" value="1"/>
</dbReference>
<dbReference type="Proteomes" id="UP001302477">
    <property type="component" value="Chromosome"/>
</dbReference>
<keyword evidence="17" id="KW-1185">Reference proteome</keyword>
<evidence type="ECO:0000256" key="2">
    <source>
        <dbReference type="ARBA" id="ARBA00022448"/>
    </source>
</evidence>
<keyword evidence="13" id="KW-0732">Signal</keyword>
<dbReference type="EMBL" id="CP137555">
    <property type="protein sequence ID" value="WOX07029.1"/>
    <property type="molecule type" value="Genomic_DNA"/>
</dbReference>
<dbReference type="Pfam" id="PF00593">
    <property type="entry name" value="TonB_dep_Rec_b-barrel"/>
    <property type="match status" value="1"/>
</dbReference>
<comment type="subcellular location">
    <subcellularLocation>
        <location evidence="1 11">Cell outer membrane</location>
        <topology evidence="1 11">Multi-pass membrane protein</topology>
    </subcellularLocation>
</comment>
<evidence type="ECO:0000256" key="8">
    <source>
        <dbReference type="ARBA" id="ARBA00023077"/>
    </source>
</evidence>
<dbReference type="PANTHER" id="PTHR32552:SF81">
    <property type="entry name" value="TONB-DEPENDENT OUTER MEMBRANE RECEPTOR"/>
    <property type="match status" value="1"/>
</dbReference>
<evidence type="ECO:0000256" key="12">
    <source>
        <dbReference type="RuleBase" id="RU003357"/>
    </source>
</evidence>
<keyword evidence="4" id="KW-0410">Iron transport</keyword>
<name>A0AAU0N1X3_9GAMM</name>
<dbReference type="GO" id="GO:0009279">
    <property type="term" value="C:cell outer membrane"/>
    <property type="evidence" value="ECO:0007669"/>
    <property type="project" value="UniProtKB-SubCell"/>
</dbReference>
<keyword evidence="10 11" id="KW-0998">Cell outer membrane</keyword>
<evidence type="ECO:0000256" key="5">
    <source>
        <dbReference type="ARBA" id="ARBA00022692"/>
    </source>
</evidence>
<keyword evidence="16" id="KW-0675">Receptor</keyword>
<dbReference type="InterPro" id="IPR000531">
    <property type="entry name" value="Beta-barrel_TonB"/>
</dbReference>
<evidence type="ECO:0000256" key="13">
    <source>
        <dbReference type="SAM" id="SignalP"/>
    </source>
</evidence>
<organism evidence="16 17">
    <name type="scientific">Microbulbifer pacificus</name>
    <dbReference type="NCBI Taxonomy" id="407164"/>
    <lineage>
        <taxon>Bacteria</taxon>
        <taxon>Pseudomonadati</taxon>
        <taxon>Pseudomonadota</taxon>
        <taxon>Gammaproteobacteria</taxon>
        <taxon>Cellvibrionales</taxon>
        <taxon>Microbulbiferaceae</taxon>
        <taxon>Microbulbifer</taxon>
    </lineage>
</organism>
<evidence type="ECO:0000256" key="7">
    <source>
        <dbReference type="ARBA" id="ARBA00023065"/>
    </source>
</evidence>
<evidence type="ECO:0000256" key="9">
    <source>
        <dbReference type="ARBA" id="ARBA00023136"/>
    </source>
</evidence>
<dbReference type="SUPFAM" id="SSF56935">
    <property type="entry name" value="Porins"/>
    <property type="match status" value="1"/>
</dbReference>
<dbReference type="PROSITE" id="PS52016">
    <property type="entry name" value="TONB_DEPENDENT_REC_3"/>
    <property type="match status" value="1"/>
</dbReference>
<evidence type="ECO:0000256" key="4">
    <source>
        <dbReference type="ARBA" id="ARBA00022496"/>
    </source>
</evidence>
<evidence type="ECO:0000256" key="10">
    <source>
        <dbReference type="ARBA" id="ARBA00023237"/>
    </source>
</evidence>
<sequence>MRHTKKILTAAVCSVAASASTLAQTDKSNTLALEEVTVTAQKSTKNAQDSAVALSVISSDALTRAEVVSADQLTQLDPSLQVGTAGGTNKSFFIRGVGSSTVNSYTESAVAFSYDGVFIEKPSATTGLYYDLERVEVLKGPQGTLYGRNATGGAINVVPAKPSVETTNAYATVSVGDYGSIAAQGAVNLPVTDSSAIRMSGFTLEHDGYLSDNSSDADVQGARLQYLSEPSDNLSIRIASDYTQTNGIGSGNVIIATSATNPFTNQYVVQSSGLGNDVGPNDSKTADLLMSTFNGVAGRYLEPPYPGLTVDGQFWGVNAEIDWETSVGTLSILPAYRKSDSDDVTIGAGFSAIDSKKFDQANLEVRLHGFSESGKIEYTVGTLYFESNTEALYAPQQGYLAVWQDFDLSTESYSAFGRASYSLTDKLVLAAGLRYTEDEKSITGTSDTMASYCTTTPTPCLNAPFLPFSDGAQSAIETLGLFPIVDNFIYGSMAAPATSYLRTIVDKDERIVDSKTTYHLGLEYDLTNSSLLFATYETGFRSGGFSFSAARPSFDPEEIAALTVGSKNRFFADRLQLNLEAFYWEYEDQQVTHAGNEPNGSPGFFTENIGKSEISGLEVDVQFMATENTLLSANLLYLDAEWTDFKYNVPANENPVLTGNGPSVYFPVVTGCDSAISGAEWEIDCSGLDATHSPEFAANIGVQHTIPVGVDSAILAGLRSYFQTDAINGFDHLEAQKVDSYWSTNADITYEWNGGAYYIAAYANNIENNRHIQSSSYFATNSVLAGSPVNPRTYGIRFGASF</sequence>
<evidence type="ECO:0000259" key="14">
    <source>
        <dbReference type="Pfam" id="PF00593"/>
    </source>
</evidence>
<accession>A0AAU0N1X3</accession>
<dbReference type="Pfam" id="PF07715">
    <property type="entry name" value="Plug"/>
    <property type="match status" value="1"/>
</dbReference>
<gene>
    <name evidence="16" type="ORF">R5R33_07825</name>
</gene>
<keyword evidence="9 11" id="KW-0472">Membrane</keyword>